<gene>
    <name evidence="2" type="ORF">ACEZDJ_06785</name>
</gene>
<organism evidence="2 3">
    <name type="scientific">Streptacidiphilus cavernicola</name>
    <dbReference type="NCBI Taxonomy" id="3342716"/>
    <lineage>
        <taxon>Bacteria</taxon>
        <taxon>Bacillati</taxon>
        <taxon>Actinomycetota</taxon>
        <taxon>Actinomycetes</taxon>
        <taxon>Kitasatosporales</taxon>
        <taxon>Streptomycetaceae</taxon>
        <taxon>Streptacidiphilus</taxon>
    </lineage>
</organism>
<dbReference type="Proteomes" id="UP001592528">
    <property type="component" value="Unassembled WGS sequence"/>
</dbReference>
<comment type="caution">
    <text evidence="2">The sequence shown here is derived from an EMBL/GenBank/DDBJ whole genome shotgun (WGS) entry which is preliminary data.</text>
</comment>
<evidence type="ECO:0000256" key="1">
    <source>
        <dbReference type="SAM" id="SignalP"/>
    </source>
</evidence>
<keyword evidence="1" id="KW-0732">Signal</keyword>
<name>A0ABV6UHR6_9ACTN</name>
<evidence type="ECO:0008006" key="4">
    <source>
        <dbReference type="Google" id="ProtNLM"/>
    </source>
</evidence>
<evidence type="ECO:0000313" key="2">
    <source>
        <dbReference type="EMBL" id="MFC1400987.1"/>
    </source>
</evidence>
<dbReference type="RefSeq" id="WP_380521518.1">
    <property type="nucleotide sequence ID" value="NZ_JBHEZZ010000003.1"/>
</dbReference>
<evidence type="ECO:0000313" key="3">
    <source>
        <dbReference type="Proteomes" id="UP001592528"/>
    </source>
</evidence>
<feature type="chain" id="PRO_5045572910" description="Secreted protein" evidence="1">
    <location>
        <begin position="33"/>
        <end position="450"/>
    </location>
</feature>
<protein>
    <recommendedName>
        <fullName evidence="4">Secreted protein</fullName>
    </recommendedName>
</protein>
<sequence length="450" mass="47081">MRSSVTVASARAVAALLLSFVTLLAGATGAGADPGDPPGALTPLTAASDLAKTALIPHQDAPSTLTQLDSEMPVVDASDVLASANHPMRNLADCASTETAALPINPSASSAYCWDSGDADTQLWLPQSVTSSGDASADGLWHSHKVLLSGWSYNTSTDPAGHDATKDDWARVAFIDADSPSALSYRWVLLVVPTNGGTDFRPLVSHLGGMVWYGDKLIVTASNGDADYNALYVFSMSQILQATVNSSSVGKVTGGYSADSYQYVMPAIGSYSYATAQKCTSTDDTHLPCLASVSLDRSSNPPSLVANEWFSSGGTTPARLLRYGIGSAGDYLLDTNSSGQAVAEEVEQTAAVGLQGALSHNGEWYVDDARGGVNQHGILWRLDASGSSAATCTSDIAYACWAQHSEGMSLWWSTQTVWSLTEWAANSQAKWIAPAVPQRVLFSVPLSALG</sequence>
<reference evidence="2 3" key="1">
    <citation type="submission" date="2024-09" db="EMBL/GenBank/DDBJ databases">
        <authorList>
            <person name="Lee S.D."/>
        </authorList>
    </citation>
    <scope>NUCLEOTIDE SEQUENCE [LARGE SCALE GENOMIC DNA]</scope>
    <source>
        <strain evidence="2 3">N1-5</strain>
    </source>
</reference>
<feature type="signal peptide" evidence="1">
    <location>
        <begin position="1"/>
        <end position="32"/>
    </location>
</feature>
<accession>A0ABV6UHR6</accession>
<proteinExistence type="predicted"/>
<dbReference type="EMBL" id="JBHEZZ010000003">
    <property type="protein sequence ID" value="MFC1400987.1"/>
    <property type="molecule type" value="Genomic_DNA"/>
</dbReference>
<keyword evidence="3" id="KW-1185">Reference proteome</keyword>